<feature type="compositionally biased region" description="Gly residues" evidence="1">
    <location>
        <begin position="141"/>
        <end position="150"/>
    </location>
</feature>
<dbReference type="EMBL" id="CP059733">
    <property type="protein sequence ID" value="WDE05853.1"/>
    <property type="molecule type" value="Genomic_DNA"/>
</dbReference>
<feature type="region of interest" description="Disordered" evidence="1">
    <location>
        <begin position="110"/>
        <end position="163"/>
    </location>
</feature>
<sequence>MIVVFFLWRYDAPAILGSNCINMEIQRKLKLNKTIKTSTKVLSNTVLAAALMMGNVNVQTSQDYYEDKEGFHQVSTSMENGWGWSLGFNKANANTCSNNLITNCEAGEGEDTTEHIPVVGQRPPTEPWQGVPDESTEDYGSTGGGGGGGPSEPPSPSPEELKKERIRQCKADALKVNKDEYSNIEGVMQATIVGCSFLKFKTAVSTCTGAAIWAAADARNQSDIRYAAAVDECDKL</sequence>
<evidence type="ECO:0000256" key="1">
    <source>
        <dbReference type="SAM" id="MobiDB-lite"/>
    </source>
</evidence>
<gene>
    <name evidence="2" type="ORF">SG34_002650</name>
</gene>
<name>A0AAE9Z3F8_9GAMM</name>
<evidence type="ECO:0000313" key="3">
    <source>
        <dbReference type="Proteomes" id="UP000032352"/>
    </source>
</evidence>
<dbReference type="AlphaFoldDB" id="A0AAE9Z3F8"/>
<evidence type="ECO:0000313" key="2">
    <source>
        <dbReference type="EMBL" id="WDE05853.1"/>
    </source>
</evidence>
<keyword evidence="3" id="KW-1185">Reference proteome</keyword>
<reference evidence="2 3" key="1">
    <citation type="journal article" date="2015" name="Genome Announc.">
        <title>Draft Genome Sequences of Marine Isolates of Thalassomonas viridans and Thalassomonas actiniarum.</title>
        <authorList>
            <person name="Olonade I."/>
            <person name="van Zyl L.J."/>
            <person name="Trindade M."/>
        </authorList>
    </citation>
    <scope>NUCLEOTIDE SEQUENCE [LARGE SCALE GENOMIC DNA]</scope>
    <source>
        <strain evidence="2 3">XOM25</strain>
    </source>
</reference>
<dbReference type="RefSeq" id="WP_152647042.1">
    <property type="nucleotide sequence ID" value="NZ_CP059733.1"/>
</dbReference>
<dbReference type="KEGG" id="tvd:SG34_002650"/>
<proteinExistence type="predicted"/>
<organism evidence="2 3">
    <name type="scientific">Thalassomonas viridans</name>
    <dbReference type="NCBI Taxonomy" id="137584"/>
    <lineage>
        <taxon>Bacteria</taxon>
        <taxon>Pseudomonadati</taxon>
        <taxon>Pseudomonadota</taxon>
        <taxon>Gammaproteobacteria</taxon>
        <taxon>Alteromonadales</taxon>
        <taxon>Colwelliaceae</taxon>
        <taxon>Thalassomonas</taxon>
    </lineage>
</organism>
<accession>A0AAE9Z3F8</accession>
<protein>
    <submittedName>
        <fullName evidence="2">Uncharacterized protein</fullName>
    </submittedName>
</protein>
<reference evidence="2 3" key="2">
    <citation type="journal article" date="2022" name="Mar. Drugs">
        <title>Bioassay-Guided Fractionation Leads to the Detection of Cholic Acid Generated by the Rare Thalassomonas sp.</title>
        <authorList>
            <person name="Pheiffer F."/>
            <person name="Schneider Y.K."/>
            <person name="Hansen E.H."/>
            <person name="Andersen J.H."/>
            <person name="Isaksson J."/>
            <person name="Busche T."/>
            <person name="R C."/>
            <person name="Kalinowski J."/>
            <person name="Zyl L.V."/>
            <person name="Trindade M."/>
        </authorList>
    </citation>
    <scope>NUCLEOTIDE SEQUENCE [LARGE SCALE GENOMIC DNA]</scope>
    <source>
        <strain evidence="2 3">XOM25</strain>
    </source>
</reference>
<dbReference type="Proteomes" id="UP000032352">
    <property type="component" value="Chromosome"/>
</dbReference>